<feature type="region of interest" description="Disordered" evidence="1">
    <location>
        <begin position="1"/>
        <end position="21"/>
    </location>
</feature>
<dbReference type="EMBL" id="CACVBS010000043">
    <property type="protein sequence ID" value="CAA7264082.1"/>
    <property type="molecule type" value="Genomic_DNA"/>
</dbReference>
<evidence type="ECO:0000313" key="3">
    <source>
        <dbReference type="Proteomes" id="UP000467700"/>
    </source>
</evidence>
<accession>A0A8S0WS39</accession>
<feature type="region of interest" description="Disordered" evidence="1">
    <location>
        <begin position="126"/>
        <end position="151"/>
    </location>
</feature>
<name>A0A8S0WS39_CYCAE</name>
<dbReference type="AlphaFoldDB" id="A0A8S0WS39"/>
<comment type="caution">
    <text evidence="2">The sequence shown here is derived from an EMBL/GenBank/DDBJ whole genome shotgun (WGS) entry which is preliminary data.</text>
</comment>
<reference evidence="2 3" key="1">
    <citation type="submission" date="2020-01" db="EMBL/GenBank/DDBJ databases">
        <authorList>
            <person name="Gupta K D."/>
        </authorList>
    </citation>
    <scope>NUCLEOTIDE SEQUENCE [LARGE SCALE GENOMIC DNA]</scope>
</reference>
<feature type="region of interest" description="Disordered" evidence="1">
    <location>
        <begin position="209"/>
        <end position="263"/>
    </location>
</feature>
<feature type="region of interest" description="Disordered" evidence="1">
    <location>
        <begin position="63"/>
        <end position="95"/>
    </location>
</feature>
<proteinExistence type="predicted"/>
<protein>
    <submittedName>
        <fullName evidence="2">Uncharacterized protein</fullName>
    </submittedName>
</protein>
<organism evidence="2 3">
    <name type="scientific">Cyclocybe aegerita</name>
    <name type="common">Black poplar mushroom</name>
    <name type="synonym">Agrocybe aegerita</name>
    <dbReference type="NCBI Taxonomy" id="1973307"/>
    <lineage>
        <taxon>Eukaryota</taxon>
        <taxon>Fungi</taxon>
        <taxon>Dikarya</taxon>
        <taxon>Basidiomycota</taxon>
        <taxon>Agaricomycotina</taxon>
        <taxon>Agaricomycetes</taxon>
        <taxon>Agaricomycetidae</taxon>
        <taxon>Agaricales</taxon>
        <taxon>Agaricineae</taxon>
        <taxon>Bolbitiaceae</taxon>
        <taxon>Cyclocybe</taxon>
    </lineage>
</organism>
<sequence>MPLPFNRDVGRGTKPLGCLSRPSRAPLACSILSSPPPSTSNRLCPRSAHLPLKRDKYGELVATRVTNDEGRGTADGDGGTTRTAGGHDQGHPSSLPLVRSPVLCLAPRPLTTLTTLCPCPRPLPPPSPSAPSIGLSPSTSPLTLSTTSRPLPHLLAPHPPLVCPSLAPRLPLVHPLPPPPPRPLHCPLADLAVSPALSLTPLRSPLLALHPSPFAPHPGQHPPARQEQEGGTQGTEGRTSKTALKRMQGQLEVPKANRNAAAT</sequence>
<gene>
    <name evidence="2" type="ORF">AAE3_LOCUS6463</name>
</gene>
<evidence type="ECO:0000313" key="2">
    <source>
        <dbReference type="EMBL" id="CAA7264082.1"/>
    </source>
</evidence>
<feature type="compositionally biased region" description="Low complexity" evidence="1">
    <location>
        <begin position="130"/>
        <end position="151"/>
    </location>
</feature>
<evidence type="ECO:0000256" key="1">
    <source>
        <dbReference type="SAM" id="MobiDB-lite"/>
    </source>
</evidence>
<dbReference type="Proteomes" id="UP000467700">
    <property type="component" value="Unassembled WGS sequence"/>
</dbReference>
<keyword evidence="3" id="KW-1185">Reference proteome</keyword>